<dbReference type="GeneID" id="26259320"/>
<evidence type="ECO:0000256" key="1">
    <source>
        <dbReference type="SAM" id="MobiDB-lite"/>
    </source>
</evidence>
<sequence length="1430" mass="154151">MHFLHALVVVVATLGNNVDAIAERGLEAKPQRILRAATKRSDLYRRSVRITKRFETEMAYVESENAWSDASTFASQVKVSSQKPVFTLEEHEHHLKAVECGNDAMKLHFVDASSARDARAAYGEDGGLIITSHKSCNDEGEREVYRVTDVSFSEDGEALDLSVKKTTWRQAFDRMNVTFGHTTDDHIVRRHADFAMIRGKRQNRVAIPQNVSEDVNTALFDLSSEIVDKTFASKDFLEILGAVVPLPELPVAVPIEIGCKRCATTGQLALNQGAFNIDLSQIDLIPDIFQGGDDGKEISSVISGGFVELVATGVGARLDLFARPSANGEFEIALIQLPIAGFVIPGIGNAGAVFEPRIAFEFEVSGGLEVNYGLELNVPDNSRLRVELTNLGASSLVGFQDTTLTPLPVTVNITDVDVTLGLAFKPAIPVGFDFLGQLSAEVTTVLDLPRLDAKLSTNIAENCASGNSSTGPSAPGANSTTQLSPDLIQLGPIALVEANVSISCDLSFDVSIPILPPPFNQVGVAQNIFKAEFPLVSECKSPETAFDGASGIVVPAPPVVAPPVVSESVAPEPQVNATHAPVYTVPVANYTISSTVAMPAATTLSSVVYAAPAYTASPDGSASTSCSTIPSYTATPDVSATTSMTNASISTAPYLNISASYTSASYPVPSEPASTTIIMATSSTAPASSYVDSNSTAMINYPVPVMSTSRESSSTSVITTTSYITSKISRTSTTSAAEAPTLDAGFSFTLFSTSMPASSSPAPATTSSEESAPSTSSSAPAMTSSPQESAVPLPSSIPTVSSAISSAVSPSSSTLTESSTVSPSESTPADSSTASPSSTAPSESTPAASSASSASSPITTSTPITSSQPSASQTPSPTSLAPPPPPFMSGPLPSLAATLSEAPGFLVPTNASALPVVQTSVVPFTGAASRGVQIPHLASILSVLVGVVARYACLSHCWGSGENLLKTIQENRRIHMDLGILIENLPKTYQDAVTVCKELGIHYLWIDSLCIIQDSEQDWKQQASRMADVYQNGYVTIAAAAARNSEEGLFNDISNRRIGYPLPEYPWVHVRRNVRRPDPTEEFMDMRSDDGFPLYKRGWVFQELTLSPRVIHYGREELIWYCRTSSRHEGDPDGRFLLPSLVREDLTSNMELPIQDAWCRIVRSFSWRNITFEKDRLPAIAAFASRIQAQDCKKRYIHGIWEDTLHYDLLWSVHRYIAGNYGHRRGPNSSPTWSWTSSQSPILWENSNCTDLCQKIPYTKIEKIMYNTRGPPILGDATEAAIVIQAPVFRLCDIEFATYPGYIPGNQHHRLAWCHPNWDTPSSTDIYEKQDTKALAIPFLLLKRDVYRRDMGGWKNALLIVETSEIGKYKRLGVASIGVGNDLCGVTSWPDWDVELSEDEKVVHAVARAERYDYFMQIMEVMEKRTITLV</sequence>
<keyword evidence="2" id="KW-0732">Signal</keyword>
<reference evidence="5 6" key="1">
    <citation type="journal article" date="2013" name="PLoS Genet.">
        <title>Comparative genome structure, secondary metabolite, and effector coding capacity across Cochliobolus pathogens.</title>
        <authorList>
            <person name="Condon B.J."/>
            <person name="Leng Y."/>
            <person name="Wu D."/>
            <person name="Bushley K.E."/>
            <person name="Ohm R.A."/>
            <person name="Otillar R."/>
            <person name="Martin J."/>
            <person name="Schackwitz W."/>
            <person name="Grimwood J."/>
            <person name="MohdZainudin N."/>
            <person name="Xue C."/>
            <person name="Wang R."/>
            <person name="Manning V.A."/>
            <person name="Dhillon B."/>
            <person name="Tu Z.J."/>
            <person name="Steffenson B.J."/>
            <person name="Salamov A."/>
            <person name="Sun H."/>
            <person name="Lowry S."/>
            <person name="LaButti K."/>
            <person name="Han J."/>
            <person name="Copeland A."/>
            <person name="Lindquist E."/>
            <person name="Barry K."/>
            <person name="Schmutz J."/>
            <person name="Baker S.E."/>
            <person name="Ciuffetti L.M."/>
            <person name="Grigoriev I.V."/>
            <person name="Zhong S."/>
            <person name="Turgeon B.G."/>
        </authorList>
    </citation>
    <scope>NUCLEOTIDE SEQUENCE [LARGE SCALE GENOMIC DNA]</scope>
    <source>
        <strain evidence="5 6">FI3</strain>
    </source>
</reference>
<evidence type="ECO:0000313" key="6">
    <source>
        <dbReference type="Proteomes" id="UP000054337"/>
    </source>
</evidence>
<organism evidence="5 6">
    <name type="scientific">Bipolaris victoriae (strain FI3)</name>
    <name type="common">Victoria blight of oats agent</name>
    <name type="synonym">Cochliobolus victoriae</name>
    <dbReference type="NCBI Taxonomy" id="930091"/>
    <lineage>
        <taxon>Eukaryota</taxon>
        <taxon>Fungi</taxon>
        <taxon>Dikarya</taxon>
        <taxon>Ascomycota</taxon>
        <taxon>Pezizomycotina</taxon>
        <taxon>Dothideomycetes</taxon>
        <taxon>Pleosporomycetidae</taxon>
        <taxon>Pleosporales</taxon>
        <taxon>Pleosporineae</taxon>
        <taxon>Pleosporaceae</taxon>
        <taxon>Bipolaris</taxon>
    </lineage>
</organism>
<accession>W7ESE6</accession>
<dbReference type="HOGENOM" id="CLU_252505_0_0_1"/>
<evidence type="ECO:0000256" key="2">
    <source>
        <dbReference type="SAM" id="SignalP"/>
    </source>
</evidence>
<feature type="signal peptide" evidence="2">
    <location>
        <begin position="1"/>
        <end position="20"/>
    </location>
</feature>
<feature type="domain" description="Heterokaryon incompatibility" evidence="3">
    <location>
        <begin position="951"/>
        <end position="1103"/>
    </location>
</feature>
<dbReference type="PANTHER" id="PTHR33112:SF13">
    <property type="entry name" value="HETEROKARYON INCOMPATIBILITY DOMAIN-CONTAINING PROTEIN"/>
    <property type="match status" value="1"/>
</dbReference>
<gene>
    <name evidence="5" type="ORF">COCVIDRAFT_91212</name>
</gene>
<proteinExistence type="predicted"/>
<feature type="compositionally biased region" description="Low complexity" evidence="1">
    <location>
        <begin position="757"/>
        <end position="786"/>
    </location>
</feature>
<keyword evidence="6" id="KW-1185">Reference proteome</keyword>
<protein>
    <submittedName>
        <fullName evidence="5">Uncharacterized protein</fullName>
    </submittedName>
</protein>
<feature type="domain" description="DUF7029" evidence="4">
    <location>
        <begin position="79"/>
        <end position="175"/>
    </location>
</feature>
<evidence type="ECO:0000259" key="4">
    <source>
        <dbReference type="Pfam" id="PF22974"/>
    </source>
</evidence>
<feature type="compositionally biased region" description="Low complexity" evidence="1">
    <location>
        <begin position="794"/>
        <end position="879"/>
    </location>
</feature>
<dbReference type="OrthoDB" id="5382170at2759"/>
<name>W7ESE6_BIPV3</name>
<dbReference type="Proteomes" id="UP000054337">
    <property type="component" value="Unassembled WGS sequence"/>
</dbReference>
<dbReference type="PANTHER" id="PTHR33112">
    <property type="entry name" value="DOMAIN PROTEIN, PUTATIVE-RELATED"/>
    <property type="match status" value="1"/>
</dbReference>
<evidence type="ECO:0000313" key="5">
    <source>
        <dbReference type="EMBL" id="EUN30049.1"/>
    </source>
</evidence>
<evidence type="ECO:0000259" key="3">
    <source>
        <dbReference type="Pfam" id="PF06985"/>
    </source>
</evidence>
<feature type="chain" id="PRO_5004892083" evidence="2">
    <location>
        <begin position="21"/>
        <end position="1430"/>
    </location>
</feature>
<dbReference type="InterPro" id="IPR054293">
    <property type="entry name" value="DUF7029"/>
</dbReference>
<dbReference type="InterPro" id="IPR010730">
    <property type="entry name" value="HET"/>
</dbReference>
<dbReference type="EMBL" id="KI968708">
    <property type="protein sequence ID" value="EUN30049.1"/>
    <property type="molecule type" value="Genomic_DNA"/>
</dbReference>
<dbReference type="RefSeq" id="XP_014559651.1">
    <property type="nucleotide sequence ID" value="XM_014704165.1"/>
</dbReference>
<dbReference type="Pfam" id="PF22974">
    <property type="entry name" value="DUF7029"/>
    <property type="match status" value="1"/>
</dbReference>
<feature type="region of interest" description="Disordered" evidence="1">
    <location>
        <begin position="757"/>
        <end position="894"/>
    </location>
</feature>
<dbReference type="Pfam" id="PF06985">
    <property type="entry name" value="HET"/>
    <property type="match status" value="1"/>
</dbReference>